<dbReference type="InterPro" id="IPR013324">
    <property type="entry name" value="RNA_pol_sigma_r3/r4-like"/>
</dbReference>
<protein>
    <submittedName>
        <fullName evidence="2">Sigma-70 family RNA polymerase sigma factor</fullName>
    </submittedName>
</protein>
<sequence>MSGYKPLSAGARRAKLLSRIGAETNKNELLEAQVLLRRAIGNELTDRQRDCVQLYYGEQLTMQEIADELHLTRGTVCKHLQKASARLSHVLQYSALGMHAEQSRDR</sequence>
<dbReference type="EMBL" id="JAJEQC010000002">
    <property type="protein sequence ID" value="MCC2135955.1"/>
    <property type="molecule type" value="Genomic_DNA"/>
</dbReference>
<proteinExistence type="predicted"/>
<name>A0AAE3AJK1_9FIRM</name>
<dbReference type="Pfam" id="PF04545">
    <property type="entry name" value="Sigma70_r4"/>
    <property type="match status" value="1"/>
</dbReference>
<dbReference type="InterPro" id="IPR036388">
    <property type="entry name" value="WH-like_DNA-bd_sf"/>
</dbReference>
<organism evidence="2 3">
    <name type="scientific">Hominenteromicrobium mulieris</name>
    <dbReference type="NCBI Taxonomy" id="2885357"/>
    <lineage>
        <taxon>Bacteria</taxon>
        <taxon>Bacillati</taxon>
        <taxon>Bacillota</taxon>
        <taxon>Clostridia</taxon>
        <taxon>Eubacteriales</taxon>
        <taxon>Oscillospiraceae</taxon>
        <taxon>Hominenteromicrobium</taxon>
    </lineage>
</organism>
<dbReference type="SUPFAM" id="SSF88659">
    <property type="entry name" value="Sigma3 and sigma4 domains of RNA polymerase sigma factors"/>
    <property type="match status" value="1"/>
</dbReference>
<dbReference type="GO" id="GO:0003700">
    <property type="term" value="F:DNA-binding transcription factor activity"/>
    <property type="evidence" value="ECO:0007669"/>
    <property type="project" value="InterPro"/>
</dbReference>
<dbReference type="AlphaFoldDB" id="A0AAE3AJK1"/>
<comment type="caution">
    <text evidence="2">The sequence shown here is derived from an EMBL/GenBank/DDBJ whole genome shotgun (WGS) entry which is preliminary data.</text>
</comment>
<dbReference type="InterPro" id="IPR014284">
    <property type="entry name" value="RNA_pol_sigma-70_dom"/>
</dbReference>
<dbReference type="Proteomes" id="UP001199424">
    <property type="component" value="Unassembled WGS sequence"/>
</dbReference>
<accession>A0AAE3AJK1</accession>
<evidence type="ECO:0000259" key="1">
    <source>
        <dbReference type="Pfam" id="PF04545"/>
    </source>
</evidence>
<keyword evidence="3" id="KW-1185">Reference proteome</keyword>
<reference evidence="2" key="1">
    <citation type="submission" date="2021-10" db="EMBL/GenBank/DDBJ databases">
        <title>Anaerobic single-cell dispensing facilitates the cultivation of human gut bacteria.</title>
        <authorList>
            <person name="Afrizal A."/>
        </authorList>
    </citation>
    <scope>NUCLEOTIDE SEQUENCE</scope>
    <source>
        <strain evidence="2">CLA-AA-H250</strain>
    </source>
</reference>
<dbReference type="Gene3D" id="1.10.10.10">
    <property type="entry name" value="Winged helix-like DNA-binding domain superfamily/Winged helix DNA-binding domain"/>
    <property type="match status" value="1"/>
</dbReference>
<dbReference type="InterPro" id="IPR007630">
    <property type="entry name" value="RNA_pol_sigma70_r4"/>
</dbReference>
<gene>
    <name evidence="2" type="ORF">LKD31_02865</name>
</gene>
<dbReference type="NCBIfam" id="TIGR02937">
    <property type="entry name" value="sigma70-ECF"/>
    <property type="match status" value="1"/>
</dbReference>
<feature type="domain" description="RNA polymerase sigma-70 region 4" evidence="1">
    <location>
        <begin position="43"/>
        <end position="88"/>
    </location>
</feature>
<dbReference type="RefSeq" id="WP_308448540.1">
    <property type="nucleotide sequence ID" value="NZ_JAJEQC010000002.1"/>
</dbReference>
<evidence type="ECO:0000313" key="2">
    <source>
        <dbReference type="EMBL" id="MCC2135955.1"/>
    </source>
</evidence>
<evidence type="ECO:0000313" key="3">
    <source>
        <dbReference type="Proteomes" id="UP001199424"/>
    </source>
</evidence>
<dbReference type="GO" id="GO:0006352">
    <property type="term" value="P:DNA-templated transcription initiation"/>
    <property type="evidence" value="ECO:0007669"/>
    <property type="project" value="InterPro"/>
</dbReference>
<dbReference type="CDD" id="cd06171">
    <property type="entry name" value="Sigma70_r4"/>
    <property type="match status" value="1"/>
</dbReference>